<name>A0A2H4FGU6_9FLOR</name>
<keyword evidence="1" id="KW-0934">Plastid</keyword>
<dbReference type="AlphaFoldDB" id="A0A2H4FGU6"/>
<accession>A0A2H4FGU6</accession>
<keyword evidence="1" id="KW-0150">Chloroplast</keyword>
<organism evidence="1">
    <name type="scientific">Kappaphycus alvarezii</name>
    <dbReference type="NCBI Taxonomy" id="38544"/>
    <lineage>
        <taxon>Eukaryota</taxon>
        <taxon>Rhodophyta</taxon>
        <taxon>Florideophyceae</taxon>
        <taxon>Rhodymeniophycidae</taxon>
        <taxon>Gigartinales</taxon>
        <taxon>Solieriaceae</taxon>
        <taxon>Kappaphycus</taxon>
    </lineage>
</organism>
<protein>
    <submittedName>
        <fullName evidence="1">Conserved hypothetical plastid protein</fullName>
    </submittedName>
</protein>
<geneLocation type="chloroplast" evidence="1"/>
<reference evidence="1" key="1">
    <citation type="submission" date="2016-03" db="EMBL/GenBank/DDBJ databases">
        <title>Complete plastid genome of Kappaphycus alvarezii.</title>
        <authorList>
            <person name="Zhang L."/>
            <person name="Liu T."/>
            <person name="Liu N."/>
        </authorList>
    </citation>
    <scope>NUCLEOTIDE SEQUENCE</scope>
</reference>
<proteinExistence type="predicted"/>
<sequence>MLTQYTTQSYFNSFYKVQFLKYSMKSEKVLIKQKLFFTMVKPPLNNKNVLTIKSDMFKNDISYLEYFARQKLVSRSFIIQFINTYWQETIFLSSSNILSKTYANQLKSDGLAIYKNQYKKFLLDFSKALVTGRIEVSCENNSNVKKIDNNFSSSEVKYIWKKGFNCFLPQTKYLLSFISSNNKFKYLNATQKNLYNQLRNTNFPVFTIVNNLNQIVVAEPSEKLIASTSPFDKLYQWYYSHFLWTQYNRPSYHALFFINPQDAIEYKEYIKYINKPMNKNIIMNVFASRLDVYYKLLITSNSNIKLNLIPDLKELGKLIYDYQYKKNISFHNKQIYTRSSFKGQPIYLIQPILVKNKYTNTMQTLDYNYVSELKGHDQNSKTIFMNYRIAVLAWNKFKQQNSDYHLPDKPTILVYNLEDFLNIYNDKEMNTNNLLIIPNEDAYKFLKSNLKLGSSSSIYMKFRNQLIGCKTFINHVVWSLTSRQPVSL</sequence>
<evidence type="ECO:0000313" key="1">
    <source>
        <dbReference type="EMBL" id="AOV83774.1"/>
    </source>
</evidence>
<gene>
    <name evidence="1" type="primary">ycf80</name>
    <name evidence="1" type="ORF">mogbl195</name>
</gene>
<dbReference type="EMBL" id="KU892652">
    <property type="protein sequence ID" value="AOV83774.1"/>
    <property type="molecule type" value="Genomic_DNA"/>
</dbReference>